<dbReference type="AlphaFoldDB" id="A0A2N9EJ74"/>
<dbReference type="Gene3D" id="3.30.420.10">
    <property type="entry name" value="Ribonuclease H-like superfamily/Ribonuclease H"/>
    <property type="match status" value="1"/>
</dbReference>
<dbReference type="PANTHER" id="PTHR33116">
    <property type="entry name" value="REVERSE TRANSCRIPTASE ZINC-BINDING DOMAIN-CONTAINING PROTEIN-RELATED-RELATED"/>
    <property type="match status" value="1"/>
</dbReference>
<feature type="domain" description="RNase H type-1" evidence="2">
    <location>
        <begin position="812"/>
        <end position="932"/>
    </location>
</feature>
<dbReference type="EMBL" id="OIVN01000119">
    <property type="protein sequence ID" value="SPC74680.1"/>
    <property type="molecule type" value="Genomic_DNA"/>
</dbReference>
<dbReference type="CDD" id="cd01650">
    <property type="entry name" value="RT_nLTR_like"/>
    <property type="match status" value="1"/>
</dbReference>
<dbReference type="SUPFAM" id="SSF53098">
    <property type="entry name" value="Ribonuclease H-like"/>
    <property type="match status" value="1"/>
</dbReference>
<dbReference type="InterPro" id="IPR036397">
    <property type="entry name" value="RNaseH_sf"/>
</dbReference>
<evidence type="ECO:0008006" key="4">
    <source>
        <dbReference type="Google" id="ProtNLM"/>
    </source>
</evidence>
<dbReference type="InterPro" id="IPR000477">
    <property type="entry name" value="RT_dom"/>
</dbReference>
<evidence type="ECO:0000313" key="3">
    <source>
        <dbReference type="EMBL" id="SPC74680.1"/>
    </source>
</evidence>
<accession>A0A2N9EJ74</accession>
<dbReference type="GO" id="GO:0003676">
    <property type="term" value="F:nucleic acid binding"/>
    <property type="evidence" value="ECO:0007669"/>
    <property type="project" value="InterPro"/>
</dbReference>
<gene>
    <name evidence="3" type="ORF">FSB_LOCUS2562</name>
</gene>
<protein>
    <recommendedName>
        <fullName evidence="4">Reverse transcriptase domain-containing protein</fullName>
    </recommendedName>
</protein>
<dbReference type="InterPro" id="IPR002156">
    <property type="entry name" value="RNaseH_domain"/>
</dbReference>
<feature type="domain" description="Reverse transcriptase" evidence="1">
    <location>
        <begin position="263"/>
        <end position="383"/>
    </location>
</feature>
<name>A0A2N9EJ74_FAGSY</name>
<sequence>MPRPFRFVAAWLRDPRCFEVIRLAWKKVFYGCSGLKLCRKQRATTSALKRWNKDEFGYCQTRISELTSQIEVIQSKEVSVTNARIEANLQSELNEWLTRNDLIWKQKSREIWLRNGDRNTRFFHLSTIIRRRQNSIDAIRSDFGDWIIEKKDICSYIKDKFKSLFTEEEISYPPDLGNLMLPVISPEDNAELCKIPSAEEIKNVIFNMQSLKALGPDGLPPLFYKQSWHIVGHSVIKAIQDFFIEGKMHAELNNTLIVLIPKIPNPSSVNHYRPISLCNVVYKAISKLLVAKLRPMLDTIITPCQSAFVPSRWIGENQVIVKELLHSFKTRKVKEGFVAVKVDLQKAYDRINWGFLKTVISQLGFAPTFIKWILQCVTTVSSSVLVNGANRREVGVLIDCLDTYCLWSGQKINKEKSGRRTLIQSVAQALPTYSFSTADVPKSVCNKLDSSIRRFWWNPKKDKGCFMAWNSWDSLCQPKELGGLGFRLAKDFNQALLAKITWWIVSGRDSLCTRALRSKYKVKSDWLYNDTVKNASPLWKAIEKLKPLIRKGACFSVGDGKSIDMWKDPWVPWLENFSPRPKDPNIPTVPMLVSNLIDPVNRIWNADLLRELVDTQSLQAIHKIVLPVAACQDKLIWTLDPKGNYTVKSAIKMNLSPRNNNTQRAGVGDPICPLCGKEDESYPHIFLKCQVIKPIWFGLSWGLYPERIPMVNNYELLNFVINPPLSQGQSGNTKILSAQTSIQLALVFENIWFIRNQVVHKDASINHLVIVKNLEGRILEHFKILEPDPSVVARPVKQVKWSAPPPNLVKFNVDAALSEDEATLAVVTRDNSGSILHCWSKKFHTTDPCVAEAAALLWALDLALENQFRVIIVEGDAKTCIDAIIAGPSGIPWTISAIVNNIKLLALKFSASTFQWIGRDANSVAHSVAKFAMSLSNSFSCNSTNLPPSICEAWLRDMCSLSS</sequence>
<proteinExistence type="predicted"/>
<dbReference type="Pfam" id="PF13456">
    <property type="entry name" value="RVT_3"/>
    <property type="match status" value="1"/>
</dbReference>
<organism evidence="3">
    <name type="scientific">Fagus sylvatica</name>
    <name type="common">Beechnut</name>
    <dbReference type="NCBI Taxonomy" id="28930"/>
    <lineage>
        <taxon>Eukaryota</taxon>
        <taxon>Viridiplantae</taxon>
        <taxon>Streptophyta</taxon>
        <taxon>Embryophyta</taxon>
        <taxon>Tracheophyta</taxon>
        <taxon>Spermatophyta</taxon>
        <taxon>Magnoliopsida</taxon>
        <taxon>eudicotyledons</taxon>
        <taxon>Gunneridae</taxon>
        <taxon>Pentapetalae</taxon>
        <taxon>rosids</taxon>
        <taxon>fabids</taxon>
        <taxon>Fagales</taxon>
        <taxon>Fagaceae</taxon>
        <taxon>Fagus</taxon>
    </lineage>
</organism>
<dbReference type="GO" id="GO:0004523">
    <property type="term" value="F:RNA-DNA hybrid ribonuclease activity"/>
    <property type="evidence" value="ECO:0007669"/>
    <property type="project" value="InterPro"/>
</dbReference>
<evidence type="ECO:0000259" key="2">
    <source>
        <dbReference type="Pfam" id="PF13456"/>
    </source>
</evidence>
<dbReference type="PANTHER" id="PTHR33116:SF86">
    <property type="entry name" value="REVERSE TRANSCRIPTASE DOMAIN-CONTAINING PROTEIN"/>
    <property type="match status" value="1"/>
</dbReference>
<dbReference type="Pfam" id="PF00078">
    <property type="entry name" value="RVT_1"/>
    <property type="match status" value="1"/>
</dbReference>
<reference evidence="3" key="1">
    <citation type="submission" date="2018-02" db="EMBL/GenBank/DDBJ databases">
        <authorList>
            <person name="Cohen D.B."/>
            <person name="Kent A.D."/>
        </authorList>
    </citation>
    <scope>NUCLEOTIDE SEQUENCE</scope>
</reference>
<dbReference type="InterPro" id="IPR012337">
    <property type="entry name" value="RNaseH-like_sf"/>
</dbReference>
<evidence type="ECO:0000259" key="1">
    <source>
        <dbReference type="Pfam" id="PF00078"/>
    </source>
</evidence>